<dbReference type="OrthoDB" id="21607at2759"/>
<evidence type="ECO:0000256" key="1">
    <source>
        <dbReference type="SAM" id="MobiDB-lite"/>
    </source>
</evidence>
<feature type="region of interest" description="Disordered" evidence="1">
    <location>
        <begin position="1"/>
        <end position="20"/>
    </location>
</feature>
<comment type="caution">
    <text evidence="2">The sequence shown here is derived from an EMBL/GenBank/DDBJ whole genome shotgun (WGS) entry which is preliminary data.</text>
</comment>
<accession>A0A8S3ZLK0</accession>
<dbReference type="AlphaFoldDB" id="A0A8S3ZLK0"/>
<protein>
    <submittedName>
        <fullName evidence="2">Uncharacterized protein</fullName>
    </submittedName>
</protein>
<organism evidence="2 3">
    <name type="scientific">Candidula unifasciata</name>
    <dbReference type="NCBI Taxonomy" id="100452"/>
    <lineage>
        <taxon>Eukaryota</taxon>
        <taxon>Metazoa</taxon>
        <taxon>Spiralia</taxon>
        <taxon>Lophotrochozoa</taxon>
        <taxon>Mollusca</taxon>
        <taxon>Gastropoda</taxon>
        <taxon>Heterobranchia</taxon>
        <taxon>Euthyneura</taxon>
        <taxon>Panpulmonata</taxon>
        <taxon>Eupulmonata</taxon>
        <taxon>Stylommatophora</taxon>
        <taxon>Helicina</taxon>
        <taxon>Helicoidea</taxon>
        <taxon>Geomitridae</taxon>
        <taxon>Candidula</taxon>
    </lineage>
</organism>
<feature type="region of interest" description="Disordered" evidence="1">
    <location>
        <begin position="29"/>
        <end position="83"/>
    </location>
</feature>
<dbReference type="EMBL" id="CAJHNH020003139">
    <property type="protein sequence ID" value="CAG5128625.1"/>
    <property type="molecule type" value="Genomic_DNA"/>
</dbReference>
<proteinExistence type="predicted"/>
<evidence type="ECO:0000313" key="3">
    <source>
        <dbReference type="Proteomes" id="UP000678393"/>
    </source>
</evidence>
<reference evidence="2" key="1">
    <citation type="submission" date="2021-04" db="EMBL/GenBank/DDBJ databases">
        <authorList>
            <consortium name="Molecular Ecology Group"/>
        </authorList>
    </citation>
    <scope>NUCLEOTIDE SEQUENCE</scope>
</reference>
<keyword evidence="3" id="KW-1185">Reference proteome</keyword>
<evidence type="ECO:0000313" key="2">
    <source>
        <dbReference type="EMBL" id="CAG5128625.1"/>
    </source>
</evidence>
<name>A0A8S3ZLK0_9EUPU</name>
<sequence length="137" mass="13927">MLKLSGASSVRSHGSNSDICHQASISCDSLSTDGSGPKGGAKAISIPAGGGPGKRLVVGNGGSDLRRSTSLSASEPGLSLPDFCGTPDHPSVLSLDTCNWDKQSNKSANSDGALSEASLACLTERILQMEETNYSTT</sequence>
<gene>
    <name evidence="2" type="ORF">CUNI_LOCUS14183</name>
</gene>
<dbReference type="Proteomes" id="UP000678393">
    <property type="component" value="Unassembled WGS sequence"/>
</dbReference>